<keyword evidence="2" id="KW-1185">Reference proteome</keyword>
<dbReference type="EMBL" id="CP001147">
    <property type="protein sequence ID" value="ACI20370.1"/>
    <property type="molecule type" value="Genomic_DNA"/>
</dbReference>
<dbReference type="AlphaFoldDB" id="B5YGY1"/>
<reference evidence="1 2" key="2">
    <citation type="journal article" date="2015" name="Genome Announc.">
        <title>Genome Sequence of the Sulfate-Reducing Thermophilic Bacterium Thermodesulfovibrio yellowstonii Strain DSM 11347T (Phylum Nitrospirae).</title>
        <authorList>
            <person name="Bhatnagar S."/>
            <person name="Badger J.H."/>
            <person name="Madupu R."/>
            <person name="Khouri H.M."/>
            <person name="O'Connor E.M."/>
            <person name="Robb F.T."/>
            <person name="Ward N.L."/>
            <person name="Eisen J.A."/>
        </authorList>
    </citation>
    <scope>NUCLEOTIDE SEQUENCE [LARGE SCALE GENOMIC DNA]</scope>
    <source>
        <strain evidence="2">ATCC 51303 / DSM 11347 / YP87</strain>
    </source>
</reference>
<organism evidence="1 2">
    <name type="scientific">Thermodesulfovibrio yellowstonii (strain ATCC 51303 / DSM 11347 / YP87)</name>
    <dbReference type="NCBI Taxonomy" id="289376"/>
    <lineage>
        <taxon>Bacteria</taxon>
        <taxon>Pseudomonadati</taxon>
        <taxon>Nitrospirota</taxon>
        <taxon>Thermodesulfovibrionia</taxon>
        <taxon>Thermodesulfovibrionales</taxon>
        <taxon>Thermodesulfovibrionaceae</taxon>
        <taxon>Thermodesulfovibrio</taxon>
    </lineage>
</organism>
<dbReference type="EnsemblBacteria" id="ACI20370">
    <property type="protein sequence ID" value="ACI20370"/>
    <property type="gene ID" value="THEYE_A0057"/>
</dbReference>
<dbReference type="KEGG" id="tye:THEYE_A0057"/>
<proteinExistence type="predicted"/>
<reference evidence="2" key="1">
    <citation type="submission" date="2008-08" db="EMBL/GenBank/DDBJ databases">
        <title>The complete genome sequence of Thermodesulfovibrio yellowstonii strain ATCC 51303 / DSM 11347 / YP87.</title>
        <authorList>
            <person name="Dodson R.J."/>
            <person name="Durkin A.S."/>
            <person name="Wu M."/>
            <person name="Eisen J."/>
            <person name="Sutton G."/>
        </authorList>
    </citation>
    <scope>NUCLEOTIDE SEQUENCE [LARGE SCALE GENOMIC DNA]</scope>
    <source>
        <strain evidence="2">ATCC 51303 / DSM 11347 / YP87</strain>
    </source>
</reference>
<evidence type="ECO:0000313" key="2">
    <source>
        <dbReference type="Proteomes" id="UP000000718"/>
    </source>
</evidence>
<dbReference type="HOGENOM" id="CLU_1165383_0_0_0"/>
<sequence length="238" mass="27962">MELLSKNNSNIFRLENEQEIELDEIHKKWVQSGINQITSSIENSDKQDFMKFLFPENGKYSLMLITNPVVDPIRNIVGQATFTAVAIKKFFDSKVELVDMYSERISGGLFNMDSKRIDSLKSFFKKNSEKENTCSFATFILYVKKPDLVKRQDGRWQIKLSNKLIGSCPFIQREKTFEKTIYLIMPYSFQPDLSKIDDNKYINITPSIQPTNVILDIQLLNEFFEWLRKEMKFHNIQI</sequence>
<dbReference type="InParanoid" id="B5YGY1"/>
<protein>
    <submittedName>
        <fullName evidence="1">Uncharacterized protein</fullName>
    </submittedName>
</protein>
<accession>B5YGY1</accession>
<dbReference type="Proteomes" id="UP000000718">
    <property type="component" value="Chromosome"/>
</dbReference>
<evidence type="ECO:0000313" key="1">
    <source>
        <dbReference type="EMBL" id="ACI20370.1"/>
    </source>
</evidence>
<dbReference type="RefSeq" id="WP_012545107.1">
    <property type="nucleotide sequence ID" value="NC_011296.1"/>
</dbReference>
<gene>
    <name evidence="1" type="ordered locus">THEYE_A0057</name>
</gene>
<name>B5YGY1_THEYD</name>
<dbReference type="PATRIC" id="fig|289376.4.peg.57"/>